<gene>
    <name evidence="1" type="ORF">K1Y72_10250</name>
</gene>
<organism evidence="1 2">
    <name type="scientific">Actinomadura parmotrematis</name>
    <dbReference type="NCBI Taxonomy" id="2864039"/>
    <lineage>
        <taxon>Bacteria</taxon>
        <taxon>Bacillati</taxon>
        <taxon>Actinomycetota</taxon>
        <taxon>Actinomycetes</taxon>
        <taxon>Streptosporangiales</taxon>
        <taxon>Thermomonosporaceae</taxon>
        <taxon>Actinomadura</taxon>
    </lineage>
</organism>
<accession>A0ABS7FQS2</accession>
<dbReference type="Proteomes" id="UP000774570">
    <property type="component" value="Unassembled WGS sequence"/>
</dbReference>
<dbReference type="RefSeq" id="WP_220165493.1">
    <property type="nucleotide sequence ID" value="NZ_JAIBOA010000005.1"/>
</dbReference>
<evidence type="ECO:0008006" key="3">
    <source>
        <dbReference type="Google" id="ProtNLM"/>
    </source>
</evidence>
<comment type="caution">
    <text evidence="1">The sequence shown here is derived from an EMBL/GenBank/DDBJ whole genome shotgun (WGS) entry which is preliminary data.</text>
</comment>
<evidence type="ECO:0000313" key="2">
    <source>
        <dbReference type="Proteomes" id="UP000774570"/>
    </source>
</evidence>
<keyword evidence="2" id="KW-1185">Reference proteome</keyword>
<sequence length="388" mass="41564">MDTPGPIDTPGLLAHLHAHGTPLTLPRGGTLCWDDAGLHRAAHRAAPERYALLSLTAGTHPWQRARTLLQILAASQAGLDAPTRATLAATARVLTLALPPATVLTTLLALRRLRANHKHTTRAILRFVLEHPDAPTLIATRRTALLDCYEHALGTSTARHCARRIAAGDTGSPHLQRRLLRFLTPAPPPHVLTRVTDLYTGAPDAPPTACPPPDPLRTPPLADADLNLDTAAPFHGTLALVLDTTRHPEAPGTTPLHALAHRLTRLCPRLHTLHTPDTGNGEHAGNGENGRPDLNALLHAARAARPDLIAVLTDRDTPQTTGPPHPAVPEIHYRLDADGLPDSLPAPAALPPWLLAHCTAGADWLHTTLRHHLDDLDSRLAPHTAPRP</sequence>
<dbReference type="EMBL" id="JAIBOA010000005">
    <property type="protein sequence ID" value="MBW8482749.1"/>
    <property type="molecule type" value="Genomic_DNA"/>
</dbReference>
<name>A0ABS7FQS2_9ACTN</name>
<evidence type="ECO:0000313" key="1">
    <source>
        <dbReference type="EMBL" id="MBW8482749.1"/>
    </source>
</evidence>
<protein>
    <recommendedName>
        <fullName evidence="3">VWA domain-containing protein</fullName>
    </recommendedName>
</protein>
<reference evidence="1 2" key="1">
    <citation type="submission" date="2021-07" db="EMBL/GenBank/DDBJ databases">
        <title>Actinomadura sp. PM05-2 isolated from lichen.</title>
        <authorList>
            <person name="Somphong A."/>
            <person name="Phongsopitanun W."/>
            <person name="Tanasupawat S."/>
            <person name="Peongsungnone V."/>
        </authorList>
    </citation>
    <scope>NUCLEOTIDE SEQUENCE [LARGE SCALE GENOMIC DNA]</scope>
    <source>
        <strain evidence="1 2">PM05-2</strain>
    </source>
</reference>
<proteinExistence type="predicted"/>